<protein>
    <submittedName>
        <fullName evidence="10">Oligopeptide transporter</fullName>
    </submittedName>
</protein>
<keyword evidence="6" id="KW-0653">Protein transport</keyword>
<comment type="caution">
    <text evidence="10">The sequence shown here is derived from an EMBL/GenBank/DDBJ whole genome shotgun (WGS) entry which is preliminary data.</text>
</comment>
<feature type="transmembrane region" description="Helical" evidence="9">
    <location>
        <begin position="211"/>
        <end position="229"/>
    </location>
</feature>
<sequence length="800" mass="91545">MAPRIFGLLRRRRDEEDVVVPDMDGSFEGESSGLESLKHFEKMHRLDPNLPLDELEEVDIALNTHNAEKGAEIEQILAEDNSPYPEVRASVRNFDVDMPANTIRAWTIGMLLCTVGSAVNMLLSLRNPSITLTTFVVQLIAYPLGLIWDLIFPDRVWNLWGLKFNLRPGPFNFKEHVIIVIMSNAAYGGGALYATDVVIAQRIWYGQNFGWLWQMMFGITTLCTGYGLAGLARRFLVWPAAMIWPTDLVNCTLFYTLHDHSPSDPSRTNGWSIGRYRWFFLVFTGSFLWYWLPGYLFQGLSWFCWITWIWPDNVIVNQLFGGYSGYGLLPFTLDWGVISGYLMSPLIPPFHAIANVVGGVSVFFVIISIGIHYSGLWYSEYLPVQDNHAYDRFGNTYNVSRILGENSKFDEAKYNEYSPLYLPTQFALSYGLSFAAVSAVITHVAFYHGREIINQWKLARSQEDDVHMRLMKKYRDAPDWWYTVLFVIMIGMSFAVVCAWPTDFPAWAYVICMLIPLIWTIPIGIVQAITNIQLGLNVLTEFVIGYMLPGRPLAMMMFKNYGYLSMSQALYFVQDLKLGHYMKVPPRVMFWSQLIASIWSAVVQVTVMNWALHTIPNVCDETQVHNWNCPSARVFYTASIVWGAIGPARMFTGKALYSSLQWFWLVGAVAPIITWFFARRYPRSLWRYVNMPLFFGGSGWMPPATVFIYYCWGSVGAAFNYFLRRRKTGWWLHYNYVTSSALDCGLIVSTMVIFFALYLSDTDAPRWFGNVEALSTLDRLTKAVQKTLPPGESFGPSSWP</sequence>
<gene>
    <name evidence="10" type="ORF">QBC42DRAFT_61923</name>
</gene>
<dbReference type="PANTHER" id="PTHR22601">
    <property type="entry name" value="ISP4 LIKE PROTEIN"/>
    <property type="match status" value="1"/>
</dbReference>
<comment type="similarity">
    <text evidence="2">Belongs to the oligopeptide OPT transporter family.</text>
</comment>
<keyword evidence="5" id="KW-0571">Peptide transport</keyword>
<evidence type="ECO:0000256" key="2">
    <source>
        <dbReference type="ARBA" id="ARBA00008807"/>
    </source>
</evidence>
<keyword evidence="8 9" id="KW-0472">Membrane</keyword>
<dbReference type="NCBIfam" id="TIGR00727">
    <property type="entry name" value="ISP4_OPT"/>
    <property type="match status" value="1"/>
</dbReference>
<evidence type="ECO:0000313" key="10">
    <source>
        <dbReference type="EMBL" id="KAK4466622.1"/>
    </source>
</evidence>
<dbReference type="InterPro" id="IPR004813">
    <property type="entry name" value="OPT"/>
</dbReference>
<feature type="transmembrane region" description="Helical" evidence="9">
    <location>
        <begin position="177"/>
        <end position="199"/>
    </location>
</feature>
<keyword evidence="4 9" id="KW-0812">Transmembrane</keyword>
<feature type="transmembrane region" description="Helical" evidence="9">
    <location>
        <begin position="350"/>
        <end position="373"/>
    </location>
</feature>
<dbReference type="Pfam" id="PF03169">
    <property type="entry name" value="OPT"/>
    <property type="match status" value="1"/>
</dbReference>
<evidence type="ECO:0000256" key="3">
    <source>
        <dbReference type="ARBA" id="ARBA00022448"/>
    </source>
</evidence>
<feature type="transmembrane region" description="Helical" evidence="9">
    <location>
        <begin position="735"/>
        <end position="759"/>
    </location>
</feature>
<reference evidence="10" key="2">
    <citation type="submission" date="2023-06" db="EMBL/GenBank/DDBJ databases">
        <authorList>
            <consortium name="Lawrence Berkeley National Laboratory"/>
            <person name="Mondo S.J."/>
            <person name="Hensen N."/>
            <person name="Bonometti L."/>
            <person name="Westerberg I."/>
            <person name="Brannstrom I.O."/>
            <person name="Guillou S."/>
            <person name="Cros-Aarteil S."/>
            <person name="Calhoun S."/>
            <person name="Haridas S."/>
            <person name="Kuo A."/>
            <person name="Pangilinan J."/>
            <person name="Riley R."/>
            <person name="Labutti K."/>
            <person name="Andreopoulos B."/>
            <person name="Lipzen A."/>
            <person name="Chen C."/>
            <person name="Yanf M."/>
            <person name="Daum C."/>
            <person name="Ng V."/>
            <person name="Clum A."/>
            <person name="Steindorff A."/>
            <person name="Ohm R."/>
            <person name="Martin F."/>
            <person name="Silar P."/>
            <person name="Natvig D."/>
            <person name="Lalanne C."/>
            <person name="Gautier V."/>
            <person name="Ament-Velasquez S.L."/>
            <person name="Kruys A."/>
            <person name="Hutchinson M.I."/>
            <person name="Powell A.J."/>
            <person name="Barry K."/>
            <person name="Miller A.N."/>
            <person name="Grigoriev I.V."/>
            <person name="Debuchy R."/>
            <person name="Gladieux P."/>
            <person name="Thoren M.H."/>
            <person name="Johannesson H."/>
        </authorList>
    </citation>
    <scope>NUCLEOTIDE SEQUENCE</scope>
    <source>
        <strain evidence="10">PSN324</strain>
    </source>
</reference>
<feature type="transmembrane region" description="Helical" evidence="9">
    <location>
        <begin position="235"/>
        <end position="257"/>
    </location>
</feature>
<feature type="transmembrane region" description="Helical" evidence="9">
    <location>
        <begin position="480"/>
        <end position="500"/>
    </location>
</feature>
<comment type="subcellular location">
    <subcellularLocation>
        <location evidence="1">Membrane</location>
        <topology evidence="1">Multi-pass membrane protein</topology>
    </subcellularLocation>
</comment>
<name>A0AAV9I0E9_9PEZI</name>
<feature type="transmembrane region" description="Helical" evidence="9">
    <location>
        <begin position="707"/>
        <end position="723"/>
    </location>
</feature>
<evidence type="ECO:0000256" key="1">
    <source>
        <dbReference type="ARBA" id="ARBA00004141"/>
    </source>
</evidence>
<evidence type="ECO:0000256" key="5">
    <source>
        <dbReference type="ARBA" id="ARBA00022856"/>
    </source>
</evidence>
<keyword evidence="3" id="KW-0813">Transport</keyword>
<proteinExistence type="inferred from homology"/>
<keyword evidence="11" id="KW-1185">Reference proteome</keyword>
<dbReference type="EMBL" id="MU864930">
    <property type="protein sequence ID" value="KAK4466622.1"/>
    <property type="molecule type" value="Genomic_DNA"/>
</dbReference>
<feature type="transmembrane region" description="Helical" evidence="9">
    <location>
        <begin position="130"/>
        <end position="151"/>
    </location>
</feature>
<accession>A0AAV9I0E9</accession>
<dbReference type="AlphaFoldDB" id="A0AAV9I0E9"/>
<dbReference type="GO" id="GO:0035673">
    <property type="term" value="F:oligopeptide transmembrane transporter activity"/>
    <property type="evidence" value="ECO:0007669"/>
    <property type="project" value="InterPro"/>
</dbReference>
<evidence type="ECO:0000256" key="6">
    <source>
        <dbReference type="ARBA" id="ARBA00022927"/>
    </source>
</evidence>
<evidence type="ECO:0000256" key="4">
    <source>
        <dbReference type="ARBA" id="ARBA00022692"/>
    </source>
</evidence>
<organism evidence="10 11">
    <name type="scientific">Cladorrhinum samala</name>
    <dbReference type="NCBI Taxonomy" id="585594"/>
    <lineage>
        <taxon>Eukaryota</taxon>
        <taxon>Fungi</taxon>
        <taxon>Dikarya</taxon>
        <taxon>Ascomycota</taxon>
        <taxon>Pezizomycotina</taxon>
        <taxon>Sordariomycetes</taxon>
        <taxon>Sordariomycetidae</taxon>
        <taxon>Sordariales</taxon>
        <taxon>Podosporaceae</taxon>
        <taxon>Cladorrhinum</taxon>
    </lineage>
</organism>
<dbReference type="GO" id="GO:0016020">
    <property type="term" value="C:membrane"/>
    <property type="evidence" value="ECO:0007669"/>
    <property type="project" value="UniProtKB-SubCell"/>
</dbReference>
<reference evidence="10" key="1">
    <citation type="journal article" date="2023" name="Mol. Phylogenet. Evol.">
        <title>Genome-scale phylogeny and comparative genomics of the fungal order Sordariales.</title>
        <authorList>
            <person name="Hensen N."/>
            <person name="Bonometti L."/>
            <person name="Westerberg I."/>
            <person name="Brannstrom I.O."/>
            <person name="Guillou S."/>
            <person name="Cros-Aarteil S."/>
            <person name="Calhoun S."/>
            <person name="Haridas S."/>
            <person name="Kuo A."/>
            <person name="Mondo S."/>
            <person name="Pangilinan J."/>
            <person name="Riley R."/>
            <person name="LaButti K."/>
            <person name="Andreopoulos B."/>
            <person name="Lipzen A."/>
            <person name="Chen C."/>
            <person name="Yan M."/>
            <person name="Daum C."/>
            <person name="Ng V."/>
            <person name="Clum A."/>
            <person name="Steindorff A."/>
            <person name="Ohm R.A."/>
            <person name="Martin F."/>
            <person name="Silar P."/>
            <person name="Natvig D.O."/>
            <person name="Lalanne C."/>
            <person name="Gautier V."/>
            <person name="Ament-Velasquez S.L."/>
            <person name="Kruys A."/>
            <person name="Hutchinson M.I."/>
            <person name="Powell A.J."/>
            <person name="Barry K."/>
            <person name="Miller A.N."/>
            <person name="Grigoriev I.V."/>
            <person name="Debuchy R."/>
            <person name="Gladieux P."/>
            <person name="Hiltunen Thoren M."/>
            <person name="Johannesson H."/>
        </authorList>
    </citation>
    <scope>NUCLEOTIDE SEQUENCE</scope>
    <source>
        <strain evidence="10">PSN324</strain>
    </source>
</reference>
<feature type="transmembrane region" description="Helical" evidence="9">
    <location>
        <begin position="590"/>
        <end position="612"/>
    </location>
</feature>
<dbReference type="NCBIfam" id="TIGR00728">
    <property type="entry name" value="OPT_sfam"/>
    <property type="match status" value="1"/>
</dbReference>
<feature type="transmembrane region" description="Helical" evidence="9">
    <location>
        <begin position="278"/>
        <end position="311"/>
    </location>
</feature>
<keyword evidence="7 9" id="KW-1133">Transmembrane helix</keyword>
<dbReference type="GO" id="GO:0015031">
    <property type="term" value="P:protein transport"/>
    <property type="evidence" value="ECO:0007669"/>
    <property type="project" value="UniProtKB-KW"/>
</dbReference>
<evidence type="ECO:0000256" key="9">
    <source>
        <dbReference type="SAM" id="Phobius"/>
    </source>
</evidence>
<dbReference type="InterPro" id="IPR004648">
    <property type="entry name" value="Oligpept_transpt"/>
</dbReference>
<feature type="transmembrane region" description="Helical" evidence="9">
    <location>
        <begin position="323"/>
        <end position="343"/>
    </location>
</feature>
<evidence type="ECO:0000256" key="7">
    <source>
        <dbReference type="ARBA" id="ARBA00022989"/>
    </source>
</evidence>
<feature type="transmembrane region" description="Helical" evidence="9">
    <location>
        <begin position="662"/>
        <end position="678"/>
    </location>
</feature>
<evidence type="ECO:0000256" key="8">
    <source>
        <dbReference type="ARBA" id="ARBA00023136"/>
    </source>
</evidence>
<feature type="transmembrane region" description="Helical" evidence="9">
    <location>
        <begin position="103"/>
        <end position="123"/>
    </location>
</feature>
<feature type="transmembrane region" description="Helical" evidence="9">
    <location>
        <begin position="506"/>
        <end position="526"/>
    </location>
</feature>
<feature type="transmembrane region" description="Helical" evidence="9">
    <location>
        <begin position="427"/>
        <end position="447"/>
    </location>
</feature>
<evidence type="ECO:0000313" key="11">
    <source>
        <dbReference type="Proteomes" id="UP001321749"/>
    </source>
</evidence>
<dbReference type="Proteomes" id="UP001321749">
    <property type="component" value="Unassembled WGS sequence"/>
</dbReference>
<feature type="transmembrane region" description="Helical" evidence="9">
    <location>
        <begin position="538"/>
        <end position="558"/>
    </location>
</feature>